<dbReference type="Gene3D" id="3.40.30.10">
    <property type="entry name" value="Glutaredoxin"/>
    <property type="match status" value="1"/>
</dbReference>
<dbReference type="PANTHER" id="PTHR23322:SF6">
    <property type="entry name" value="UBX DOMAIN-CONTAINING PROTEIN 7"/>
    <property type="match status" value="1"/>
</dbReference>
<name>A0A9Q0RHB6_ANAIG</name>
<evidence type="ECO:0000313" key="3">
    <source>
        <dbReference type="EMBL" id="KAJ5079648.1"/>
    </source>
</evidence>
<accession>A0A9Q0RHB6</accession>
<protein>
    <submittedName>
        <fullName evidence="3">Ubx domain-containing protein</fullName>
    </submittedName>
</protein>
<dbReference type="SUPFAM" id="SSF52833">
    <property type="entry name" value="Thioredoxin-like"/>
    <property type="match status" value="1"/>
</dbReference>
<dbReference type="CDD" id="cd02958">
    <property type="entry name" value="UAS"/>
    <property type="match status" value="1"/>
</dbReference>
<dbReference type="PROSITE" id="PS50033">
    <property type="entry name" value="UBX"/>
    <property type="match status" value="1"/>
</dbReference>
<dbReference type="Gene3D" id="3.10.20.90">
    <property type="entry name" value="Phosphatidylinositol 3-kinase Catalytic Subunit, Chain A, domain 1"/>
    <property type="match status" value="1"/>
</dbReference>
<proteinExistence type="predicted"/>
<comment type="caution">
    <text evidence="3">The sequence shown here is derived from an EMBL/GenBank/DDBJ whole genome shotgun (WGS) entry which is preliminary data.</text>
</comment>
<dbReference type="InterPro" id="IPR001012">
    <property type="entry name" value="UBX_dom"/>
</dbReference>
<dbReference type="SUPFAM" id="SSF54236">
    <property type="entry name" value="Ubiquitin-like"/>
    <property type="match status" value="1"/>
</dbReference>
<dbReference type="PANTHER" id="PTHR23322">
    <property type="entry name" value="FAS-ASSOCIATED PROTEIN"/>
    <property type="match status" value="1"/>
</dbReference>
<gene>
    <name evidence="3" type="ORF">M0811_03957</name>
</gene>
<dbReference type="Pfam" id="PF13899">
    <property type="entry name" value="Thioredoxin_7"/>
    <property type="match status" value="1"/>
</dbReference>
<feature type="domain" description="UBX" evidence="2">
    <location>
        <begin position="271"/>
        <end position="349"/>
    </location>
</feature>
<feature type="region of interest" description="Disordered" evidence="1">
    <location>
        <begin position="236"/>
        <end position="277"/>
    </location>
</feature>
<dbReference type="Pfam" id="PF00789">
    <property type="entry name" value="UBX"/>
    <property type="match status" value="1"/>
</dbReference>
<sequence>MADDREEKLSNDNLEEAVNLYMTIQSEKSSNKIPITIKNELVTGRENLRHYDPIRPRPNEPFDPFSDSPHLKEIFQIPREMVFIGSLAKAKQKGTEEGKWVLVNIQDPNEFTSSVLNRDIWNNKTIQSIINNHFIFCQWKVDSPTSRIYLQFYETFSFPSVSILDPITGERLENWLTFNGAEEMIENLNNFLFIQADSLKKRIKELGFDSPKNPTQDNKPQQLTDLERAIQQSLLDQQKEEEEEKKKKQEEEEKKKQEEDEKDILQEPPENDPDITRIQLRTSDGKRIVRRFRFSDPVSLIAKIFKHEVPDAKSKPFDMIVLPARNSIIEKQDISIKEAGCGNSVIIMEWLD</sequence>
<reference evidence="3" key="1">
    <citation type="submission" date="2022-10" db="EMBL/GenBank/DDBJ databases">
        <title>Novel sulphate-reducing endosymbionts in the free-living metamonad Anaeramoeba.</title>
        <authorList>
            <person name="Jerlstrom-Hultqvist J."/>
            <person name="Cepicka I."/>
            <person name="Gallot-Lavallee L."/>
            <person name="Salas-Leiva D."/>
            <person name="Curtis B.A."/>
            <person name="Zahonova K."/>
            <person name="Pipaliya S."/>
            <person name="Dacks J."/>
            <person name="Roger A.J."/>
        </authorList>
    </citation>
    <scope>NUCLEOTIDE SEQUENCE</scope>
    <source>
        <strain evidence="3">BMAN</strain>
    </source>
</reference>
<keyword evidence="4" id="KW-1185">Reference proteome</keyword>
<dbReference type="InterPro" id="IPR006577">
    <property type="entry name" value="UAS"/>
</dbReference>
<dbReference type="SMART" id="SM00166">
    <property type="entry name" value="UBX"/>
    <property type="match status" value="1"/>
</dbReference>
<dbReference type="GO" id="GO:0005634">
    <property type="term" value="C:nucleus"/>
    <property type="evidence" value="ECO:0007669"/>
    <property type="project" value="TreeGrafter"/>
</dbReference>
<dbReference type="AlphaFoldDB" id="A0A9Q0RHB6"/>
<dbReference type="Proteomes" id="UP001149090">
    <property type="component" value="Unassembled WGS sequence"/>
</dbReference>
<dbReference type="InterPro" id="IPR050730">
    <property type="entry name" value="UBX_domain-protein"/>
</dbReference>
<dbReference type="InterPro" id="IPR036249">
    <property type="entry name" value="Thioredoxin-like_sf"/>
</dbReference>
<dbReference type="GO" id="GO:0043130">
    <property type="term" value="F:ubiquitin binding"/>
    <property type="evidence" value="ECO:0007669"/>
    <property type="project" value="TreeGrafter"/>
</dbReference>
<feature type="compositionally biased region" description="Basic and acidic residues" evidence="1">
    <location>
        <begin position="244"/>
        <end position="265"/>
    </location>
</feature>
<dbReference type="OrthoDB" id="270602at2759"/>
<evidence type="ECO:0000313" key="4">
    <source>
        <dbReference type="Proteomes" id="UP001149090"/>
    </source>
</evidence>
<dbReference type="CDD" id="cd01767">
    <property type="entry name" value="UBX"/>
    <property type="match status" value="1"/>
</dbReference>
<dbReference type="InterPro" id="IPR029071">
    <property type="entry name" value="Ubiquitin-like_domsf"/>
</dbReference>
<evidence type="ECO:0000259" key="2">
    <source>
        <dbReference type="PROSITE" id="PS50033"/>
    </source>
</evidence>
<dbReference type="SMART" id="SM00594">
    <property type="entry name" value="UAS"/>
    <property type="match status" value="1"/>
</dbReference>
<evidence type="ECO:0000256" key="1">
    <source>
        <dbReference type="SAM" id="MobiDB-lite"/>
    </source>
</evidence>
<organism evidence="3 4">
    <name type="scientific">Anaeramoeba ignava</name>
    <name type="common">Anaerobic marine amoeba</name>
    <dbReference type="NCBI Taxonomy" id="1746090"/>
    <lineage>
        <taxon>Eukaryota</taxon>
        <taxon>Metamonada</taxon>
        <taxon>Anaeramoebidae</taxon>
        <taxon>Anaeramoeba</taxon>
    </lineage>
</organism>
<dbReference type="GO" id="GO:0043161">
    <property type="term" value="P:proteasome-mediated ubiquitin-dependent protein catabolic process"/>
    <property type="evidence" value="ECO:0007669"/>
    <property type="project" value="TreeGrafter"/>
</dbReference>
<dbReference type="EMBL" id="JAPDFW010000022">
    <property type="protein sequence ID" value="KAJ5079648.1"/>
    <property type="molecule type" value="Genomic_DNA"/>
</dbReference>